<evidence type="ECO:0000259" key="1">
    <source>
        <dbReference type="Pfam" id="PF11706"/>
    </source>
</evidence>
<dbReference type="InterPro" id="IPR023286">
    <property type="entry name" value="ABATE_dom_sf"/>
</dbReference>
<keyword evidence="3" id="KW-1185">Reference proteome</keyword>
<organism evidence="2 3">
    <name type="scientific">Dactylosporangium aurantiacum</name>
    <dbReference type="NCBI Taxonomy" id="35754"/>
    <lineage>
        <taxon>Bacteria</taxon>
        <taxon>Bacillati</taxon>
        <taxon>Actinomycetota</taxon>
        <taxon>Actinomycetes</taxon>
        <taxon>Micromonosporales</taxon>
        <taxon>Micromonosporaceae</taxon>
        <taxon>Dactylosporangium</taxon>
    </lineage>
</organism>
<dbReference type="InterPro" id="IPR021005">
    <property type="entry name" value="Znf_CGNR"/>
</dbReference>
<dbReference type="SUPFAM" id="SSF160904">
    <property type="entry name" value="Jann2411-like"/>
    <property type="match status" value="1"/>
</dbReference>
<dbReference type="Gene3D" id="1.10.3300.10">
    <property type="entry name" value="Jann2411-like domain"/>
    <property type="match status" value="1"/>
</dbReference>
<dbReference type="OrthoDB" id="123307at2"/>
<reference evidence="2" key="1">
    <citation type="submission" date="2021-04" db="EMBL/GenBank/DDBJ databases">
        <title>Dactylosporangium aurantiacum NRRL B-8018 full assembly.</title>
        <authorList>
            <person name="Hartkoorn R.C."/>
            <person name="Beaudoing E."/>
            <person name="Hot D."/>
        </authorList>
    </citation>
    <scope>NUCLEOTIDE SEQUENCE</scope>
    <source>
        <strain evidence="2">NRRL B-8018</strain>
    </source>
</reference>
<dbReference type="PANTHER" id="PTHR35525:SF3">
    <property type="entry name" value="BLL6575 PROTEIN"/>
    <property type="match status" value="1"/>
</dbReference>
<dbReference type="RefSeq" id="WP_033359299.1">
    <property type="nucleotide sequence ID" value="NZ_CP073767.1"/>
</dbReference>
<dbReference type="AlphaFoldDB" id="A0A9Q9IR63"/>
<proteinExistence type="predicted"/>
<dbReference type="KEGG" id="daur:Daura_15930"/>
<name>A0A9Q9IR63_9ACTN</name>
<dbReference type="PANTHER" id="PTHR35525">
    <property type="entry name" value="BLL6575 PROTEIN"/>
    <property type="match status" value="1"/>
</dbReference>
<sequence length="206" mass="22607">MIPGIHVLTSAGGQRFSFDPGSLSLELLATGGPGEYRRWEILHRPADLADWLTRTRLAAAAPLTAGDVLVRPAELARIRLLRDTLWAVAPALAHGERPDAADVEVVNAAAGEPPRLRVDPADLARRWVTPVTGGQVLGAFARDALHVIGTPALRGRVRECADDRCRLIFLDTSRPGNRRWCSMERCGNRNKARIHRNRHTTQPTVT</sequence>
<dbReference type="EMBL" id="CP073767">
    <property type="protein sequence ID" value="UWZ57508.1"/>
    <property type="molecule type" value="Genomic_DNA"/>
</dbReference>
<accession>A0A9Q9IR63</accession>
<protein>
    <submittedName>
        <fullName evidence="2">CGNR zinc finger domain-containing protein</fullName>
    </submittedName>
</protein>
<dbReference type="InterPro" id="IPR010852">
    <property type="entry name" value="ABATE"/>
</dbReference>
<gene>
    <name evidence="2" type="ORF">Daura_15930</name>
</gene>
<evidence type="ECO:0000313" key="2">
    <source>
        <dbReference type="EMBL" id="UWZ57508.1"/>
    </source>
</evidence>
<dbReference type="Pfam" id="PF11706">
    <property type="entry name" value="zf-CGNR"/>
    <property type="match status" value="1"/>
</dbReference>
<feature type="domain" description="Zinc finger CGNR" evidence="1">
    <location>
        <begin position="156"/>
        <end position="199"/>
    </location>
</feature>
<dbReference type="Proteomes" id="UP001058003">
    <property type="component" value="Chromosome"/>
</dbReference>
<dbReference type="Pfam" id="PF07336">
    <property type="entry name" value="ABATE"/>
    <property type="match status" value="1"/>
</dbReference>
<evidence type="ECO:0000313" key="3">
    <source>
        <dbReference type="Proteomes" id="UP001058003"/>
    </source>
</evidence>